<reference evidence="1" key="1">
    <citation type="submission" date="2020-10" db="EMBL/GenBank/DDBJ databases">
        <title>The Isolation and Genome Sequence of a Novel Cyanophage S-H38 from the Yellow Sea, China.</title>
        <authorList>
            <person name="Jiang T."/>
        </authorList>
    </citation>
    <scope>NUCLEOTIDE SEQUENCE</scope>
</reference>
<protein>
    <submittedName>
        <fullName evidence="1">Uncharacterized protein</fullName>
    </submittedName>
</protein>
<accession>A0A873WD88</accession>
<dbReference type="KEGG" id="vg:77946614"/>
<evidence type="ECO:0000313" key="2">
    <source>
        <dbReference type="Proteomes" id="UP000663144"/>
    </source>
</evidence>
<name>A0A873WD88_9CAUD</name>
<proteinExistence type="predicted"/>
<organism evidence="1 2">
    <name type="scientific">Synechococcus phage S-H38</name>
    <dbReference type="NCBI Taxonomy" id="2783673"/>
    <lineage>
        <taxon>Viruses</taxon>
        <taxon>Duplodnaviria</taxon>
        <taxon>Heunggongvirae</taxon>
        <taxon>Uroviricota</taxon>
        <taxon>Caudoviricetes</taxon>
        <taxon>Pantevenvirales</taxon>
        <taxon>Kyanoviridae</taxon>
        <taxon>Yellowseavirus</taxon>
        <taxon>Yellowseavirus thirtyeight</taxon>
    </lineage>
</organism>
<dbReference type="RefSeq" id="YP_010670409.1">
    <property type="nucleotide sequence ID" value="NC_070964.1"/>
</dbReference>
<dbReference type="EMBL" id="MW117965">
    <property type="protein sequence ID" value="QPB07918.1"/>
    <property type="molecule type" value="Genomic_DNA"/>
</dbReference>
<evidence type="ECO:0000313" key="1">
    <source>
        <dbReference type="EMBL" id="QPB07918.1"/>
    </source>
</evidence>
<dbReference type="Proteomes" id="UP000663144">
    <property type="component" value="Segment"/>
</dbReference>
<keyword evidence="2" id="KW-1185">Reference proteome</keyword>
<dbReference type="GeneID" id="77946614"/>
<sequence length="52" mass="6094">MTALLEKLTVAEREFLVNVLLDWDKNTKQPTSKERKMWNNLISIIDPYTASK</sequence>